<feature type="compositionally biased region" description="Low complexity" evidence="2">
    <location>
        <begin position="170"/>
        <end position="181"/>
    </location>
</feature>
<reference evidence="3" key="1">
    <citation type="submission" date="2023-06" db="EMBL/GenBank/DDBJ databases">
        <title>Survivors Of The Sea: Transcriptome response of Skeletonema marinoi to long-term dormancy.</title>
        <authorList>
            <person name="Pinder M.I.M."/>
            <person name="Kourtchenko O."/>
            <person name="Robertson E.K."/>
            <person name="Larsson T."/>
            <person name="Maumus F."/>
            <person name="Osuna-Cruz C.M."/>
            <person name="Vancaester E."/>
            <person name="Stenow R."/>
            <person name="Vandepoele K."/>
            <person name="Ploug H."/>
            <person name="Bruchert V."/>
            <person name="Godhe A."/>
            <person name="Topel M."/>
        </authorList>
    </citation>
    <scope>NUCLEOTIDE SEQUENCE</scope>
    <source>
        <strain evidence="3">R05AC</strain>
    </source>
</reference>
<feature type="compositionally biased region" description="Pro residues" evidence="2">
    <location>
        <begin position="119"/>
        <end position="137"/>
    </location>
</feature>
<accession>A0AAD8Y028</accession>
<dbReference type="SUPFAM" id="SSF47769">
    <property type="entry name" value="SAM/Pointed domain"/>
    <property type="match status" value="1"/>
</dbReference>
<dbReference type="EMBL" id="JATAAI010000027">
    <property type="protein sequence ID" value="KAK1736988.1"/>
    <property type="molecule type" value="Genomic_DNA"/>
</dbReference>
<dbReference type="Proteomes" id="UP001224775">
    <property type="component" value="Unassembled WGS sequence"/>
</dbReference>
<sequence>MLKDIKDYSAEEVGLFITAQGLDPTQFVSEGVDGDLLLSLSIDDLKNDLGLSSLQAKKVMKNIEFSKSLAGGGGGEDVEKVKELEAKVETLEDDVKAKDDEIAELKRKMEKMTTAVAPAPAPTPAPKPAPAPAPPQRRGPGVVGGAARGAAGGAMKGAIAGAILPGMDASDGAKAGAAVGATKGGLRGIRGRRRG</sequence>
<gene>
    <name evidence="3" type="ORF">QTG54_012433</name>
</gene>
<evidence type="ECO:0008006" key="5">
    <source>
        <dbReference type="Google" id="ProtNLM"/>
    </source>
</evidence>
<keyword evidence="1" id="KW-0175">Coiled coil</keyword>
<evidence type="ECO:0000313" key="3">
    <source>
        <dbReference type="EMBL" id="KAK1736988.1"/>
    </source>
</evidence>
<feature type="region of interest" description="Disordered" evidence="2">
    <location>
        <begin position="170"/>
        <end position="195"/>
    </location>
</feature>
<evidence type="ECO:0000256" key="2">
    <source>
        <dbReference type="SAM" id="MobiDB-lite"/>
    </source>
</evidence>
<feature type="compositionally biased region" description="Gly residues" evidence="2">
    <location>
        <begin position="141"/>
        <end position="150"/>
    </location>
</feature>
<dbReference type="Gene3D" id="1.10.150.50">
    <property type="entry name" value="Transcription Factor, Ets-1"/>
    <property type="match status" value="1"/>
</dbReference>
<evidence type="ECO:0000313" key="4">
    <source>
        <dbReference type="Proteomes" id="UP001224775"/>
    </source>
</evidence>
<protein>
    <recommendedName>
        <fullName evidence="5">SAM domain-containing protein</fullName>
    </recommendedName>
</protein>
<dbReference type="AlphaFoldDB" id="A0AAD8Y028"/>
<proteinExistence type="predicted"/>
<organism evidence="3 4">
    <name type="scientific">Skeletonema marinoi</name>
    <dbReference type="NCBI Taxonomy" id="267567"/>
    <lineage>
        <taxon>Eukaryota</taxon>
        <taxon>Sar</taxon>
        <taxon>Stramenopiles</taxon>
        <taxon>Ochrophyta</taxon>
        <taxon>Bacillariophyta</taxon>
        <taxon>Coscinodiscophyceae</taxon>
        <taxon>Thalassiosirophycidae</taxon>
        <taxon>Thalassiosirales</taxon>
        <taxon>Skeletonemataceae</taxon>
        <taxon>Skeletonema</taxon>
        <taxon>Skeletonema marinoi-dohrnii complex</taxon>
    </lineage>
</organism>
<feature type="coiled-coil region" evidence="1">
    <location>
        <begin position="81"/>
        <end position="115"/>
    </location>
</feature>
<evidence type="ECO:0000256" key="1">
    <source>
        <dbReference type="SAM" id="Coils"/>
    </source>
</evidence>
<name>A0AAD8Y028_9STRA</name>
<comment type="caution">
    <text evidence="3">The sequence shown here is derived from an EMBL/GenBank/DDBJ whole genome shotgun (WGS) entry which is preliminary data.</text>
</comment>
<feature type="region of interest" description="Disordered" evidence="2">
    <location>
        <begin position="117"/>
        <end position="150"/>
    </location>
</feature>
<dbReference type="InterPro" id="IPR013761">
    <property type="entry name" value="SAM/pointed_sf"/>
</dbReference>
<keyword evidence="4" id="KW-1185">Reference proteome</keyword>